<gene>
    <name evidence="7" type="ordered locus">Tint_1829</name>
</gene>
<evidence type="ECO:0000256" key="5">
    <source>
        <dbReference type="ARBA" id="ARBA00023136"/>
    </source>
</evidence>
<comment type="subcellular location">
    <subcellularLocation>
        <location evidence="1">Cell membrane</location>
        <topology evidence="1">Multi-pass membrane protein</topology>
    </subcellularLocation>
</comment>
<evidence type="ECO:0000313" key="7">
    <source>
        <dbReference type="EMBL" id="ADG31198.1"/>
    </source>
</evidence>
<dbReference type="EMBL" id="CP002021">
    <property type="protein sequence ID" value="ADG31198.1"/>
    <property type="molecule type" value="Genomic_DNA"/>
</dbReference>
<evidence type="ECO:0000256" key="1">
    <source>
        <dbReference type="ARBA" id="ARBA00004651"/>
    </source>
</evidence>
<dbReference type="Pfam" id="PF01810">
    <property type="entry name" value="LysE"/>
    <property type="match status" value="1"/>
</dbReference>
<dbReference type="InterPro" id="IPR001123">
    <property type="entry name" value="LeuE-type"/>
</dbReference>
<feature type="transmembrane region" description="Helical" evidence="6">
    <location>
        <begin position="49"/>
        <end position="73"/>
    </location>
</feature>
<dbReference type="KEGG" id="tin:Tint_1829"/>
<dbReference type="eggNOG" id="COG1279">
    <property type="taxonomic scope" value="Bacteria"/>
</dbReference>
<evidence type="ECO:0000256" key="6">
    <source>
        <dbReference type="SAM" id="Phobius"/>
    </source>
</evidence>
<feature type="transmembrane region" description="Helical" evidence="6">
    <location>
        <begin position="152"/>
        <end position="177"/>
    </location>
</feature>
<keyword evidence="3 6" id="KW-0812">Transmembrane</keyword>
<feature type="transmembrane region" description="Helical" evidence="6">
    <location>
        <begin position="16"/>
        <end position="37"/>
    </location>
</feature>
<dbReference type="HOGENOM" id="CLU_087840_0_0_4"/>
<proteinExistence type="predicted"/>
<keyword evidence="5 6" id="KW-0472">Membrane</keyword>
<organism evidence="7">
    <name type="scientific">Thiomonas intermedia (strain K12)</name>
    <name type="common">Thiobacillus intermedius</name>
    <dbReference type="NCBI Taxonomy" id="75379"/>
    <lineage>
        <taxon>Bacteria</taxon>
        <taxon>Pseudomonadati</taxon>
        <taxon>Pseudomonadota</taxon>
        <taxon>Betaproteobacteria</taxon>
        <taxon>Burkholderiales</taxon>
        <taxon>Thiomonas</taxon>
    </lineage>
</organism>
<accession>D5X252</accession>
<feature type="transmembrane region" description="Helical" evidence="6">
    <location>
        <begin position="189"/>
        <end position="211"/>
    </location>
</feature>
<evidence type="ECO:0000256" key="2">
    <source>
        <dbReference type="ARBA" id="ARBA00022475"/>
    </source>
</evidence>
<protein>
    <submittedName>
        <fullName evidence="7">Lysine exporter protein (LYSE/YGGA)</fullName>
    </submittedName>
</protein>
<keyword evidence="4 6" id="KW-1133">Transmembrane helix</keyword>
<dbReference type="GO" id="GO:0005886">
    <property type="term" value="C:plasma membrane"/>
    <property type="evidence" value="ECO:0007669"/>
    <property type="project" value="UniProtKB-SubCell"/>
</dbReference>
<evidence type="ECO:0000256" key="3">
    <source>
        <dbReference type="ARBA" id="ARBA00022692"/>
    </source>
</evidence>
<keyword evidence="2" id="KW-1003">Cell membrane</keyword>
<evidence type="ECO:0000256" key="4">
    <source>
        <dbReference type="ARBA" id="ARBA00022989"/>
    </source>
</evidence>
<dbReference type="AlphaFoldDB" id="D5X252"/>
<dbReference type="GO" id="GO:0015171">
    <property type="term" value="F:amino acid transmembrane transporter activity"/>
    <property type="evidence" value="ECO:0007669"/>
    <property type="project" value="TreeGrafter"/>
</dbReference>
<reference evidence="7" key="1">
    <citation type="submission" date="2010-04" db="EMBL/GenBank/DDBJ databases">
        <title>Complete sequence of Thiomonas intermedia K12.</title>
        <authorList>
            <consortium name="US DOE Joint Genome Institute"/>
            <person name="Lucas S."/>
            <person name="Copeland A."/>
            <person name="Lapidus A."/>
            <person name="Cheng J.-F."/>
            <person name="Bruce D."/>
            <person name="Goodwin L."/>
            <person name="Pitluck S."/>
            <person name="Davenport K."/>
            <person name="Detter J.C."/>
            <person name="Han C."/>
            <person name="Tapia R."/>
            <person name="Land M."/>
            <person name="Hauser L."/>
            <person name="Kyrpides N."/>
            <person name="Ovchinnikova G."/>
            <person name="Kerfeld C.A."/>
            <person name="Cannon G.C."/>
            <person name="Heinhorst S."/>
            <person name="Woyke T."/>
        </authorList>
    </citation>
    <scope>NUCLEOTIDE SEQUENCE [LARGE SCALE GENOMIC DNA]</scope>
    <source>
        <strain evidence="7">K12</strain>
    </source>
</reference>
<dbReference type="PANTHER" id="PTHR30086:SF20">
    <property type="entry name" value="ARGININE EXPORTER PROTEIN ARGO-RELATED"/>
    <property type="match status" value="1"/>
</dbReference>
<dbReference type="PANTHER" id="PTHR30086">
    <property type="entry name" value="ARGININE EXPORTER PROTEIN ARGO"/>
    <property type="match status" value="1"/>
</dbReference>
<sequence>MRAFILRPPPDFSMHAYLSGFALGLSLIVAIGAQNAFVLKQGLKGEHIFWVVMVCALSDALLIGIGVSGFHVLVARAPWLTTLSRYAGAAFLLWYGARSFRAALRSAAVLAPAGGGASPLGKTLATVLAFTFLNPHVYLDTVVLLGSVSTQFPGRTAAFGAGAASASFVFFFALGYGARLLRPVFARPFTWKVLDVLIGLTMAALALKLLLGG</sequence>
<name>D5X252_THIK1</name>
<feature type="transmembrane region" description="Helical" evidence="6">
    <location>
        <begin position="79"/>
        <end position="97"/>
    </location>
</feature>